<organism evidence="7 8">
    <name type="scientific">Photobacterium proteolyticum</name>
    <dbReference type="NCBI Taxonomy" id="1903952"/>
    <lineage>
        <taxon>Bacteria</taxon>
        <taxon>Pseudomonadati</taxon>
        <taxon>Pseudomonadota</taxon>
        <taxon>Gammaproteobacteria</taxon>
        <taxon>Vibrionales</taxon>
        <taxon>Vibrionaceae</taxon>
        <taxon>Photobacterium</taxon>
    </lineage>
</organism>
<feature type="domain" description="Tryptophan synthase beta chain-like PALP" evidence="6">
    <location>
        <begin position="5"/>
        <end position="284"/>
    </location>
</feature>
<dbReference type="PANTHER" id="PTHR10314">
    <property type="entry name" value="CYSTATHIONINE BETA-SYNTHASE"/>
    <property type="match status" value="1"/>
</dbReference>
<dbReference type="SUPFAM" id="SSF53686">
    <property type="entry name" value="Tryptophan synthase beta subunit-like PLP-dependent enzymes"/>
    <property type="match status" value="1"/>
</dbReference>
<dbReference type="STRING" id="1903952.BIT28_11360"/>
<evidence type="ECO:0000256" key="4">
    <source>
        <dbReference type="ARBA" id="ARBA00022898"/>
    </source>
</evidence>
<dbReference type="Proteomes" id="UP000186905">
    <property type="component" value="Unassembled WGS sequence"/>
</dbReference>
<dbReference type="InterPro" id="IPR001926">
    <property type="entry name" value="TrpB-like_PALP"/>
</dbReference>
<name>A0A1Q9G722_9GAMM</name>
<evidence type="ECO:0000313" key="7">
    <source>
        <dbReference type="EMBL" id="OLQ70120.1"/>
    </source>
</evidence>
<dbReference type="EMBL" id="MJIL01000099">
    <property type="protein sequence ID" value="OLQ70120.1"/>
    <property type="molecule type" value="Genomic_DNA"/>
</dbReference>
<dbReference type="Pfam" id="PF00291">
    <property type="entry name" value="PALP"/>
    <property type="match status" value="1"/>
</dbReference>
<evidence type="ECO:0000256" key="1">
    <source>
        <dbReference type="ARBA" id="ARBA00001933"/>
    </source>
</evidence>
<evidence type="ECO:0000259" key="6">
    <source>
        <dbReference type="Pfam" id="PF00291"/>
    </source>
</evidence>
<gene>
    <name evidence="7" type="ORF">BIT28_11360</name>
</gene>
<comment type="catalytic activity">
    <reaction evidence="5">
        <text>O-acetyl-L-serine + hydrogen sulfide = L-cysteine + acetate</text>
        <dbReference type="Rhea" id="RHEA:14829"/>
        <dbReference type="ChEBI" id="CHEBI:29919"/>
        <dbReference type="ChEBI" id="CHEBI:30089"/>
        <dbReference type="ChEBI" id="CHEBI:35235"/>
        <dbReference type="ChEBI" id="CHEBI:58340"/>
        <dbReference type="EC" id="2.5.1.47"/>
    </reaction>
</comment>
<protein>
    <recommendedName>
        <fullName evidence="3">cysteine synthase</fullName>
        <ecNumber evidence="3">2.5.1.47</ecNumber>
    </recommendedName>
</protein>
<evidence type="ECO:0000256" key="5">
    <source>
        <dbReference type="ARBA" id="ARBA00047931"/>
    </source>
</evidence>
<keyword evidence="8" id="KW-1185">Reference proteome</keyword>
<sequence>MNLLDLIGNTPLIDLSFLYPEQPDLALFAKAEWMNPGGSLKDRPVKQMLCKAVEQGTLVPGKIILDSSSGNAGISYAMIGAAMGYEVTIVIPGNASQERKQRLLAHGATLVETDPLEGYDEALRHVHAMYKASPDKYFFCDQYKNTENVNAHYLGTAAEIVEQVPRSITHFVGGVGTGGSLTGIARRLREHYPEIEIVAVRPERWPGVEGLKPLGEPEDIVPQIFEADYVDRWVDVSADETKSCCLKLAHHGYFAGQSSGAYLAACEKVMKDLTEATVVTLLCDLGERYFSAGLWNHGHSDQR</sequence>
<dbReference type="OrthoDB" id="9805733at2"/>
<dbReference type="EC" id="2.5.1.47" evidence="3"/>
<dbReference type="InterPro" id="IPR050214">
    <property type="entry name" value="Cys_Synth/Cystath_Beta-Synth"/>
</dbReference>
<evidence type="ECO:0000256" key="3">
    <source>
        <dbReference type="ARBA" id="ARBA00012681"/>
    </source>
</evidence>
<reference evidence="7 8" key="1">
    <citation type="submission" date="2016-09" db="EMBL/GenBank/DDBJ databases">
        <title>Photobacterium proteolyticum sp. nov. a protease producing bacterium isolated from ocean sediments of Laizhou Bay.</title>
        <authorList>
            <person name="Li Y."/>
        </authorList>
    </citation>
    <scope>NUCLEOTIDE SEQUENCE [LARGE SCALE GENOMIC DNA]</scope>
    <source>
        <strain evidence="7 8">13-12</strain>
    </source>
</reference>
<evidence type="ECO:0000313" key="8">
    <source>
        <dbReference type="Proteomes" id="UP000186905"/>
    </source>
</evidence>
<dbReference type="Gene3D" id="3.40.50.1100">
    <property type="match status" value="2"/>
</dbReference>
<dbReference type="InterPro" id="IPR036052">
    <property type="entry name" value="TrpB-like_PALP_sf"/>
</dbReference>
<dbReference type="RefSeq" id="WP_075768120.1">
    <property type="nucleotide sequence ID" value="NZ_MJIL01000099.1"/>
</dbReference>
<dbReference type="GO" id="GO:0004124">
    <property type="term" value="F:cysteine synthase activity"/>
    <property type="evidence" value="ECO:0007669"/>
    <property type="project" value="UniProtKB-EC"/>
</dbReference>
<comment type="caution">
    <text evidence="7">The sequence shown here is derived from an EMBL/GenBank/DDBJ whole genome shotgun (WGS) entry which is preliminary data.</text>
</comment>
<dbReference type="AlphaFoldDB" id="A0A1Q9G722"/>
<comment type="pathway">
    <text evidence="2">Amino-acid biosynthesis; L-cysteine biosynthesis; L-cysteine from L-serine: step 2/2.</text>
</comment>
<comment type="cofactor">
    <cofactor evidence="1">
        <name>pyridoxal 5'-phosphate</name>
        <dbReference type="ChEBI" id="CHEBI:597326"/>
    </cofactor>
</comment>
<proteinExistence type="predicted"/>
<dbReference type="CDD" id="cd01561">
    <property type="entry name" value="CBS_like"/>
    <property type="match status" value="1"/>
</dbReference>
<keyword evidence="4" id="KW-0663">Pyridoxal phosphate</keyword>
<evidence type="ECO:0000256" key="2">
    <source>
        <dbReference type="ARBA" id="ARBA00004962"/>
    </source>
</evidence>
<accession>A0A1Q9G722</accession>